<keyword evidence="1" id="KW-1133">Transmembrane helix</keyword>
<keyword evidence="1" id="KW-0472">Membrane</keyword>
<feature type="transmembrane region" description="Helical" evidence="1">
    <location>
        <begin position="71"/>
        <end position="91"/>
    </location>
</feature>
<dbReference type="RefSeq" id="WP_011011568.1">
    <property type="nucleotide sequence ID" value="NC_003413.1"/>
</dbReference>
<gene>
    <name evidence="2" type="ORF">PFDSM3638_02240</name>
</gene>
<accession>A0A5C0XQQ4</accession>
<feature type="transmembrane region" description="Helical" evidence="1">
    <location>
        <begin position="12"/>
        <end position="31"/>
    </location>
</feature>
<proteinExistence type="predicted"/>
<name>A0A5C0XQQ4_PYRFU</name>
<keyword evidence="1" id="KW-0812">Transmembrane</keyword>
<reference evidence="2 3" key="1">
    <citation type="submission" date="2017-08" db="EMBL/GenBank/DDBJ databases">
        <title>Resequencing and Reannotation of the genome of Pyrococcus furiosus type strain DSM3638.</title>
        <authorList>
            <person name="Reichelt R.M."/>
            <person name="Bunk B."/>
        </authorList>
    </citation>
    <scope>NUCLEOTIDE SEQUENCE [LARGE SCALE GENOMIC DNA]</scope>
    <source>
        <strain evidence="2 3">DSM 3638</strain>
    </source>
</reference>
<sequence>MKEEEKTLVRYYALTIPHITLFAGAILGILMLMKADFILSLGIFSTLYGLMLLIVGIIVKDHFWELTLYKLSLLAFSLFILFGLILISMSIF</sequence>
<dbReference type="GeneID" id="13302261"/>
<dbReference type="GeneID" id="41712251"/>
<evidence type="ECO:0000313" key="2">
    <source>
        <dbReference type="EMBL" id="QEK78164.1"/>
    </source>
</evidence>
<feature type="transmembrane region" description="Helical" evidence="1">
    <location>
        <begin position="37"/>
        <end position="59"/>
    </location>
</feature>
<dbReference type="AlphaFoldDB" id="A0A5C0XQQ4"/>
<evidence type="ECO:0000313" key="3">
    <source>
        <dbReference type="Proteomes" id="UP000324354"/>
    </source>
</evidence>
<organism evidence="2 3">
    <name type="scientific">Pyrococcus furiosus (strain ATCC 43587 / DSM 3638 / JCM 8422 / Vc1)</name>
    <dbReference type="NCBI Taxonomy" id="186497"/>
    <lineage>
        <taxon>Archaea</taxon>
        <taxon>Methanobacteriati</taxon>
        <taxon>Methanobacteriota</taxon>
        <taxon>Thermococci</taxon>
        <taxon>Thermococcales</taxon>
        <taxon>Thermococcaceae</taxon>
        <taxon>Pyrococcus</taxon>
    </lineage>
</organism>
<dbReference type="EMBL" id="CP023154">
    <property type="protein sequence ID" value="QEK78164.1"/>
    <property type="molecule type" value="Genomic_DNA"/>
</dbReference>
<dbReference type="Proteomes" id="UP000324354">
    <property type="component" value="Chromosome"/>
</dbReference>
<dbReference type="OrthoDB" id="86035at2157"/>
<protein>
    <submittedName>
        <fullName evidence="2">Uncharacterized protein</fullName>
    </submittedName>
</protein>
<evidence type="ECO:0000256" key="1">
    <source>
        <dbReference type="SAM" id="Phobius"/>
    </source>
</evidence>